<feature type="region of interest" description="Disordered" evidence="2">
    <location>
        <begin position="1124"/>
        <end position="1160"/>
    </location>
</feature>
<reference evidence="4" key="1">
    <citation type="journal article" date="2011" name="Genome Res.">
        <title>Phylogeny-wide analysis of social amoeba genomes highlights ancient origins for complex intercellular communication.</title>
        <authorList>
            <person name="Heidel A.J."/>
            <person name="Lawal H.M."/>
            <person name="Felder M."/>
            <person name="Schilde C."/>
            <person name="Helps N.R."/>
            <person name="Tunggal B."/>
            <person name="Rivero F."/>
            <person name="John U."/>
            <person name="Schleicher M."/>
            <person name="Eichinger L."/>
            <person name="Platzer M."/>
            <person name="Noegel A.A."/>
            <person name="Schaap P."/>
            <person name="Gloeckner G."/>
        </authorList>
    </citation>
    <scope>NUCLEOTIDE SEQUENCE [LARGE SCALE GENOMIC DNA]</scope>
    <source>
        <strain evidence="4">SH3</strain>
    </source>
</reference>
<dbReference type="GO" id="GO:0005829">
    <property type="term" value="C:cytosol"/>
    <property type="evidence" value="ECO:0007669"/>
    <property type="project" value="GOC"/>
</dbReference>
<dbReference type="Pfam" id="PF20210">
    <property type="entry name" value="Laa1_Sip1_HTR5"/>
    <property type="match status" value="1"/>
</dbReference>
<dbReference type="STRING" id="1054147.F4PSL4"/>
<dbReference type="RefSeq" id="XP_004358556.1">
    <property type="nucleotide sequence ID" value="XM_004358499.1"/>
</dbReference>
<dbReference type="Proteomes" id="UP000007797">
    <property type="component" value="Unassembled WGS sequence"/>
</dbReference>
<protein>
    <recommendedName>
        <fullName evidence="5">HEAT repeat-containing protein</fullName>
    </recommendedName>
</protein>
<dbReference type="PANTHER" id="PTHR21663">
    <property type="entry name" value="HYPOTHETICAL HEAT DOMAIN-CONTAINING"/>
    <property type="match status" value="1"/>
</dbReference>
<dbReference type="GO" id="GO:0016020">
    <property type="term" value="C:membrane"/>
    <property type="evidence" value="ECO:0007669"/>
    <property type="project" value="TreeGrafter"/>
</dbReference>
<dbReference type="GO" id="GO:0030139">
    <property type="term" value="C:endocytic vesicle"/>
    <property type="evidence" value="ECO:0007669"/>
    <property type="project" value="TreeGrafter"/>
</dbReference>
<dbReference type="GO" id="GO:0042147">
    <property type="term" value="P:retrograde transport, endosome to Golgi"/>
    <property type="evidence" value="ECO:0007669"/>
    <property type="project" value="TreeGrafter"/>
</dbReference>
<dbReference type="GO" id="GO:0006897">
    <property type="term" value="P:endocytosis"/>
    <property type="evidence" value="ECO:0007669"/>
    <property type="project" value="TreeGrafter"/>
</dbReference>
<feature type="compositionally biased region" description="Acidic residues" evidence="2">
    <location>
        <begin position="1147"/>
        <end position="1158"/>
    </location>
</feature>
<dbReference type="Gene3D" id="1.25.10.10">
    <property type="entry name" value="Leucine-rich Repeat Variant"/>
    <property type="match status" value="2"/>
</dbReference>
<accession>F4PSL4</accession>
<name>F4PSL4_CACFS</name>
<dbReference type="SUPFAM" id="SSF48371">
    <property type="entry name" value="ARM repeat"/>
    <property type="match status" value="3"/>
</dbReference>
<dbReference type="GeneID" id="14873804"/>
<evidence type="ECO:0000256" key="2">
    <source>
        <dbReference type="SAM" id="MobiDB-lite"/>
    </source>
</evidence>
<evidence type="ECO:0000313" key="4">
    <source>
        <dbReference type="Proteomes" id="UP000007797"/>
    </source>
</evidence>
<dbReference type="OMA" id="RDIVIFA"/>
<keyword evidence="4" id="KW-1185">Reference proteome</keyword>
<gene>
    <name evidence="3" type="ORF">DFA_00567</name>
</gene>
<dbReference type="InterPro" id="IPR040108">
    <property type="entry name" value="Laa1/Sip1/HEATR5"/>
</dbReference>
<sequence length="1737" mass="193853">MSLNPSTLLENYYVSLVKAVADGAKSNNLLLKFDVLSNVGVLLDRMNKTEIDSIASKWIQTLSNCLAQSTGSSLANIIGSILARLFEYPQGSKVSTSIVKVILTNIRAKTTTVPVKSSLIEVLGIICKNSKTFAILFQPDIFDLLSKHIKSGELRCQSIRALSMAVESVQAAGNSIHLEDFKVESLNTLIPVLKYYNSSDSKFHLDAFDQKILSFILKGFEDENQVCSKKSAETLGLALSILLYKDAQQSQVFAPTSAAKTNQQQQNHWTFESCLNYLGSQYVSSNKKEFKINMAISITSFLQNLKLLDLEKSVDMVLTLLVKLLSNNKSLALVNDQIYARTCISHILRHGLGEKVSENGQQLMLKFFINILSQSETLNELTVLVSLRELSYLLFDLGEGGILQAEDLSNHLFGLLVDKNQSIRQWSAICLRALVTNIPKQTSKYLSQCLQNLNQTLGEFDKPNVQPEPLKKITNSVKGHAYGISGLISSLKKSDLGVPTSLMNEITKTASSLLSNPDFLNPAITLSKLEAGWIIMNSLIKYMSVNFIESILPNLFGFWKSCFNITTIHPTAERDIVIFAKTRADALMPLHSFIVNHQKLLGSKIVASIVSFLGNTLKTVSELPAISSSFQPSTNELTQLLEANLIKAFLALPPSSYATHHTTLMTVVTSLLLDGCQNTMIPYLLSKDDEDVIQPDFTSIHYKFDSMFLVPLATQDSSITSLLNFNDCFLPKFTQNLEIRVVNNSIEQFTALFIAQPDRHRTKLLDHLANCIKECPNAQQRLIMQINSLTVIFYILKSMVSTGSNFGKSDVGSSIQRFVQKYVSEPSSALLRRIAAESLGLLCRIEGDNITAAILKTLTEIVRKPAKEVATEMRSAAGFVMGCIQRSVGAMMSQKYLPATIGNLHVLAQDNSSWEVRSYALHALYVTIQSCSGFAFNSFASPTLLLLQTLLVSDTGCPPYQQLGRIVNSIVVALGPELEHNKDVLSKCTTTCAVIEKNETPSTRVESIYYKQKLILFAPATVNESIVPYLTSQFKSPYLMLRIASITCLRQLLQKKSTIEIGIKIVDELFLMLDIENDTQLQKELKLLLNAVIDNISNNSNPSQWLNLCLNIILSSKQMTKDTVSPTNIEMSGSTSSATAPGKTVSPDEEKDEEEEDVQVVADQTKEQKIEYVYRWSTKVFAIECVRRILSVVCGGTGANSINVTANTLSLVNHLHELIGIAFKSATSQIDSMRPVGILLLRDILEYFEAYPFITKALASLIHTPFWLKGRDGKDSSTEILLKETTPIDDLYVILGLSIIPQEKFLSDPTERNLNLENMIITLDTISLVFQQPATESNNNNHLRLEDFPIERIDEICQILLRSNAFENWKIHKHIIDIIHNLFQSFGEKLIKEESIFSLLLKIIFKPIYIYAENITNKKYYQKLYNCCNYICKYMNDEQSTLYSPLFLLAILNGLSKSTDPNLMSVAIQFAISIFKNNIKDKPAIQKASLETTIEYLQSNETSQGLLLLLSTLITNKSQIEKEEIQLIVKYFNDSITSPSKSTKEKLYHLQVIRNILSSSSSHTLSQDGKPTPVYQVTSHLINGIFGSLHNVLYLPPNLVNSKQSEEIDINNEIIKIYTLSLSFIQPENKILILLPIIQLLILYLNPTLISSSTSAMVSPMITMHHSALQTLISFATSQPQFKEIVSNHLPLDQKQLLEQSIRQSVENANKKEVGLKLPSKPPQIQLAMDFSKIGNQ</sequence>
<evidence type="ECO:0000313" key="3">
    <source>
        <dbReference type="EMBL" id="EGG20706.1"/>
    </source>
</evidence>
<dbReference type="InterPro" id="IPR046837">
    <property type="entry name" value="Laa1/Sip1/HEATR5-like_HEAT"/>
</dbReference>
<feature type="compositionally biased region" description="Polar residues" evidence="2">
    <location>
        <begin position="1124"/>
        <end position="1139"/>
    </location>
</feature>
<dbReference type="OrthoDB" id="192608at2759"/>
<dbReference type="InterPro" id="IPR016024">
    <property type="entry name" value="ARM-type_fold"/>
</dbReference>
<dbReference type="EMBL" id="GL883010">
    <property type="protein sequence ID" value="EGG20706.1"/>
    <property type="molecule type" value="Genomic_DNA"/>
</dbReference>
<dbReference type="GO" id="GO:0008104">
    <property type="term" value="P:intracellular protein localization"/>
    <property type="evidence" value="ECO:0007669"/>
    <property type="project" value="TreeGrafter"/>
</dbReference>
<comment type="similarity">
    <text evidence="1">Belongs to the HEATR5 family.</text>
</comment>
<dbReference type="PANTHER" id="PTHR21663:SF0">
    <property type="entry name" value="HEAT REPEAT-CONTAINING PROTEIN 5B"/>
    <property type="match status" value="1"/>
</dbReference>
<evidence type="ECO:0008006" key="5">
    <source>
        <dbReference type="Google" id="ProtNLM"/>
    </source>
</evidence>
<dbReference type="InterPro" id="IPR011989">
    <property type="entry name" value="ARM-like"/>
</dbReference>
<dbReference type="GO" id="GO:0005794">
    <property type="term" value="C:Golgi apparatus"/>
    <property type="evidence" value="ECO:0007669"/>
    <property type="project" value="TreeGrafter"/>
</dbReference>
<proteinExistence type="inferred from homology"/>
<dbReference type="KEGG" id="dfa:DFA_00567"/>
<organism evidence="3 4">
    <name type="scientific">Cavenderia fasciculata</name>
    <name type="common">Slime mold</name>
    <name type="synonym">Dictyostelium fasciculatum</name>
    <dbReference type="NCBI Taxonomy" id="261658"/>
    <lineage>
        <taxon>Eukaryota</taxon>
        <taxon>Amoebozoa</taxon>
        <taxon>Evosea</taxon>
        <taxon>Eumycetozoa</taxon>
        <taxon>Dictyostelia</taxon>
        <taxon>Acytosteliales</taxon>
        <taxon>Cavenderiaceae</taxon>
        <taxon>Cavenderia</taxon>
    </lineage>
</organism>
<evidence type="ECO:0000256" key="1">
    <source>
        <dbReference type="ARBA" id="ARBA00008304"/>
    </source>
</evidence>